<dbReference type="InterPro" id="IPR011050">
    <property type="entry name" value="Pectin_lyase_fold/virulence"/>
</dbReference>
<dbReference type="EMBL" id="CP022098">
    <property type="protein sequence ID" value="ATB39821.1"/>
    <property type="molecule type" value="Genomic_DNA"/>
</dbReference>
<accession>A0A250J8R4</accession>
<gene>
    <name evidence="3" type="ORF">CYFUS_005269</name>
</gene>
<evidence type="ECO:0000256" key="2">
    <source>
        <dbReference type="ARBA" id="ARBA00023180"/>
    </source>
</evidence>
<dbReference type="AlphaFoldDB" id="A0A250J8R4"/>
<dbReference type="GO" id="GO:0046872">
    <property type="term" value="F:metal ion binding"/>
    <property type="evidence" value="ECO:0007669"/>
    <property type="project" value="UniProtKB-KW"/>
</dbReference>
<dbReference type="Gene3D" id="2.160.20.10">
    <property type="entry name" value="Single-stranded right-handed beta-helix, Pectin lyase-like"/>
    <property type="match status" value="1"/>
</dbReference>
<evidence type="ECO:0000256" key="1">
    <source>
        <dbReference type="ARBA" id="ARBA00022723"/>
    </source>
</evidence>
<dbReference type="InterPro" id="IPR052063">
    <property type="entry name" value="Polysaccharide_Lyase_1"/>
</dbReference>
<sequence length="541" mass="56960">MKNLLKFAVPIALVSTACSTDDTIATDGVGDTVGAPLLASPLAFPGAQGFGKNATGGRNGTVYHVTNLNDSGAGSFRDAVSSSNRIVVFDVGGYIQLKTAVSVKSNITIAGQTAPGEGIGFRGGEISFAKSSNIICRYLRIRPGSETASTTDDALSLYRARNVMIDHSSFEFGPWNNIDGVSDDWQNAPVTDITIQDSLIANPTGQQFGAHTESVSSQWAWYRNIFAHSHNRNPLAKINTVFVNNLIYNYSAAYTTHTSTNFKHDILNNYFVFGPASTGTDNTWFQVDKNQSIYYQGNLKDTNRNGKLDGATTTPYWYQGPGTVLSSPWSSETTATAPLDTASAARVAISMAGPLPRDPVDALLISQVSKLGSGTTGTGANTAGPDGGLYTSQAQTGLPNNGYGSIAGGSRPTDTDNDGMPDTWEMATGSQPNVNDAMTKAADGYALIEHYINWLAEPHASTTAGTAVNIDLSAWTAGFLSVSPTYTVAAAKNGTVTLQSDGHTARLQPASGFRGLSSFTFTVKGSDGSAYTKEVVVLVAP</sequence>
<dbReference type="InterPro" id="IPR012334">
    <property type="entry name" value="Pectin_lyas_fold"/>
</dbReference>
<evidence type="ECO:0000313" key="4">
    <source>
        <dbReference type="Proteomes" id="UP000217257"/>
    </source>
</evidence>
<dbReference type="KEGG" id="cfus:CYFUS_005269"/>
<dbReference type="RefSeq" id="WP_157758668.1">
    <property type="nucleotide sequence ID" value="NZ_CP022098.1"/>
</dbReference>
<keyword evidence="1" id="KW-0479">Metal-binding</keyword>
<dbReference type="Gene3D" id="2.60.40.3440">
    <property type="match status" value="1"/>
</dbReference>
<protein>
    <submittedName>
        <fullName evidence="3">Uncharacterized protein</fullName>
    </submittedName>
</protein>
<reference evidence="3 4" key="1">
    <citation type="submission" date="2017-06" db="EMBL/GenBank/DDBJ databases">
        <title>Sequencing and comparative analysis of myxobacterial genomes.</title>
        <authorList>
            <person name="Rupp O."/>
            <person name="Goesmann A."/>
            <person name="Sogaard-Andersen L."/>
        </authorList>
    </citation>
    <scope>NUCLEOTIDE SEQUENCE [LARGE SCALE GENOMIC DNA]</scope>
    <source>
        <strain evidence="3 4">DSM 52655</strain>
    </source>
</reference>
<dbReference type="Proteomes" id="UP000217257">
    <property type="component" value="Chromosome"/>
</dbReference>
<dbReference type="SUPFAM" id="SSF51126">
    <property type="entry name" value="Pectin lyase-like"/>
    <property type="match status" value="1"/>
</dbReference>
<proteinExistence type="predicted"/>
<dbReference type="PANTHER" id="PTHR42970">
    <property type="entry name" value="PECTATE LYASE C-RELATED"/>
    <property type="match status" value="1"/>
</dbReference>
<dbReference type="PROSITE" id="PS51257">
    <property type="entry name" value="PROKAR_LIPOPROTEIN"/>
    <property type="match status" value="1"/>
</dbReference>
<dbReference type="PANTHER" id="PTHR42970:SF1">
    <property type="entry name" value="PECTATE LYASE C-RELATED"/>
    <property type="match status" value="1"/>
</dbReference>
<keyword evidence="2" id="KW-0325">Glycoprotein</keyword>
<dbReference type="Pfam" id="PF17963">
    <property type="entry name" value="Big_9"/>
    <property type="match status" value="1"/>
</dbReference>
<organism evidence="3 4">
    <name type="scientific">Cystobacter fuscus</name>
    <dbReference type="NCBI Taxonomy" id="43"/>
    <lineage>
        <taxon>Bacteria</taxon>
        <taxon>Pseudomonadati</taxon>
        <taxon>Myxococcota</taxon>
        <taxon>Myxococcia</taxon>
        <taxon>Myxococcales</taxon>
        <taxon>Cystobacterineae</taxon>
        <taxon>Archangiaceae</taxon>
        <taxon>Cystobacter</taxon>
    </lineage>
</organism>
<name>A0A250J8R4_9BACT</name>
<evidence type="ECO:0000313" key="3">
    <source>
        <dbReference type="EMBL" id="ATB39821.1"/>
    </source>
</evidence>